<feature type="repeat" description="WD" evidence="5">
    <location>
        <begin position="229"/>
        <end position="270"/>
    </location>
</feature>
<dbReference type="AlphaFoldDB" id="A0A9N9AGY0"/>
<sequence length="387" mass="42122">MTDQQPSEAEFIDTDEIVEEINLDVLQSSEMETDDEEGGEAMDAESDVEDSVQTFVGHRGPVYSVDMHPVNETTIASGGGDDKAFIWQSDTGERLFELSGHSDSVTSVRFSTDGQYVATAGMDGNVKIWKVEDGSEIAVLEGPDGEIEWIDWHPKGNVLVAGASDSTMWMWSIPSGECMNVFAGHSATVTAGQFTPDGKKIVSASEDVSLIVWDPKVATPTLKISGEDARYHSEGIVCLAVHKTNPLIMTGSTDRTARLINLNSGAILGSFENHSESVETVGFCDTLPLAATGSTDNKINIWDVTTMRLRQTCEHDDAVIKLQWHTDSPLFTSSSADRTVRLWDARTGKPERVWKGHRDSVLGFALSKDGKTIVTAGDDNVCRIFKV</sequence>
<keyword evidence="7" id="KW-1185">Reference proteome</keyword>
<evidence type="ECO:0000313" key="6">
    <source>
        <dbReference type="EMBL" id="CAG8530102.1"/>
    </source>
</evidence>
<evidence type="ECO:0000256" key="4">
    <source>
        <dbReference type="ARBA" id="ARBA00022737"/>
    </source>
</evidence>
<feature type="repeat" description="WD" evidence="5">
    <location>
        <begin position="312"/>
        <end position="353"/>
    </location>
</feature>
<dbReference type="OrthoDB" id="10261640at2759"/>
<reference evidence="6" key="1">
    <citation type="submission" date="2021-06" db="EMBL/GenBank/DDBJ databases">
        <authorList>
            <person name="Kallberg Y."/>
            <person name="Tangrot J."/>
            <person name="Rosling A."/>
        </authorList>
    </citation>
    <scope>NUCLEOTIDE SEQUENCE</scope>
    <source>
        <strain evidence="6">IA702</strain>
    </source>
</reference>
<dbReference type="PANTHER" id="PTHR19857">
    <property type="entry name" value="MITOCHONDRIAL DIVISION PROTEIN 1-RELATED"/>
    <property type="match status" value="1"/>
</dbReference>
<dbReference type="PRINTS" id="PR00320">
    <property type="entry name" value="GPROTEINBRPT"/>
</dbReference>
<gene>
    <name evidence="6" type="ORF">POCULU_LOCUS4016</name>
</gene>
<feature type="repeat" description="WD" evidence="5">
    <location>
        <begin position="98"/>
        <end position="139"/>
    </location>
</feature>
<protein>
    <submittedName>
        <fullName evidence="6">2263_t:CDS:1</fullName>
    </submittedName>
</protein>
<dbReference type="PROSITE" id="PS50294">
    <property type="entry name" value="WD_REPEATS_REGION"/>
    <property type="match status" value="6"/>
</dbReference>
<dbReference type="InterPro" id="IPR051179">
    <property type="entry name" value="WD_repeat_multifunction"/>
</dbReference>
<evidence type="ECO:0000256" key="2">
    <source>
        <dbReference type="ARBA" id="ARBA00022490"/>
    </source>
</evidence>
<proteinExistence type="predicted"/>
<dbReference type="PANTHER" id="PTHR19857:SF8">
    <property type="entry name" value="ANGIO-ASSOCIATED MIGRATORY CELL PROTEIN"/>
    <property type="match status" value="1"/>
</dbReference>
<evidence type="ECO:0000256" key="5">
    <source>
        <dbReference type="PROSITE-ProRule" id="PRU00221"/>
    </source>
</evidence>
<dbReference type="InterPro" id="IPR015943">
    <property type="entry name" value="WD40/YVTN_repeat-like_dom_sf"/>
</dbReference>
<feature type="repeat" description="WD" evidence="5">
    <location>
        <begin position="140"/>
        <end position="181"/>
    </location>
</feature>
<evidence type="ECO:0000256" key="3">
    <source>
        <dbReference type="ARBA" id="ARBA00022574"/>
    </source>
</evidence>
<feature type="repeat" description="WD" evidence="5">
    <location>
        <begin position="271"/>
        <end position="312"/>
    </location>
</feature>
<dbReference type="SUPFAM" id="SSF50978">
    <property type="entry name" value="WD40 repeat-like"/>
    <property type="match status" value="1"/>
</dbReference>
<name>A0A9N9AGY0_9GLOM</name>
<dbReference type="SMART" id="SM00320">
    <property type="entry name" value="WD40"/>
    <property type="match status" value="8"/>
</dbReference>
<dbReference type="InterPro" id="IPR019775">
    <property type="entry name" value="WD40_repeat_CS"/>
</dbReference>
<dbReference type="InterPro" id="IPR036322">
    <property type="entry name" value="WD40_repeat_dom_sf"/>
</dbReference>
<keyword evidence="4" id="KW-0677">Repeat</keyword>
<keyword evidence="3 5" id="KW-0853">WD repeat</keyword>
<dbReference type="CDD" id="cd00200">
    <property type="entry name" value="WD40"/>
    <property type="match status" value="1"/>
</dbReference>
<dbReference type="Proteomes" id="UP000789572">
    <property type="component" value="Unassembled WGS sequence"/>
</dbReference>
<dbReference type="PROSITE" id="PS00678">
    <property type="entry name" value="WD_REPEATS_1"/>
    <property type="match status" value="1"/>
</dbReference>
<dbReference type="GO" id="GO:0005737">
    <property type="term" value="C:cytoplasm"/>
    <property type="evidence" value="ECO:0007669"/>
    <property type="project" value="UniProtKB-SubCell"/>
</dbReference>
<accession>A0A9N9AGY0</accession>
<dbReference type="FunFam" id="2.130.10.10:FF:000074">
    <property type="entry name" value="Angio-associated migratory cell protein-like protein"/>
    <property type="match status" value="1"/>
</dbReference>
<dbReference type="InterPro" id="IPR020472">
    <property type="entry name" value="WD40_PAC1"/>
</dbReference>
<comment type="subcellular location">
    <subcellularLocation>
        <location evidence="1">Cytoplasm</location>
    </subcellularLocation>
</comment>
<dbReference type="Pfam" id="PF00400">
    <property type="entry name" value="WD40"/>
    <property type="match status" value="8"/>
</dbReference>
<keyword evidence="2" id="KW-0963">Cytoplasm</keyword>
<dbReference type="Gene3D" id="2.130.10.10">
    <property type="entry name" value="YVTN repeat-like/Quinoprotein amine dehydrogenase"/>
    <property type="match status" value="1"/>
</dbReference>
<comment type="caution">
    <text evidence="6">The sequence shown here is derived from an EMBL/GenBank/DDBJ whole genome shotgun (WGS) entry which is preliminary data.</text>
</comment>
<dbReference type="PROSITE" id="PS50082">
    <property type="entry name" value="WD_REPEATS_2"/>
    <property type="match status" value="8"/>
</dbReference>
<evidence type="ECO:0000256" key="1">
    <source>
        <dbReference type="ARBA" id="ARBA00004496"/>
    </source>
</evidence>
<feature type="repeat" description="WD" evidence="5">
    <location>
        <begin position="55"/>
        <end position="97"/>
    </location>
</feature>
<organism evidence="6 7">
    <name type="scientific">Paraglomus occultum</name>
    <dbReference type="NCBI Taxonomy" id="144539"/>
    <lineage>
        <taxon>Eukaryota</taxon>
        <taxon>Fungi</taxon>
        <taxon>Fungi incertae sedis</taxon>
        <taxon>Mucoromycota</taxon>
        <taxon>Glomeromycotina</taxon>
        <taxon>Glomeromycetes</taxon>
        <taxon>Paraglomerales</taxon>
        <taxon>Paraglomeraceae</taxon>
        <taxon>Paraglomus</taxon>
    </lineage>
</organism>
<feature type="repeat" description="WD" evidence="5">
    <location>
        <begin position="182"/>
        <end position="214"/>
    </location>
</feature>
<evidence type="ECO:0000313" key="7">
    <source>
        <dbReference type="Proteomes" id="UP000789572"/>
    </source>
</evidence>
<dbReference type="InterPro" id="IPR001680">
    <property type="entry name" value="WD40_rpt"/>
</dbReference>
<dbReference type="EMBL" id="CAJVPJ010000488">
    <property type="protein sequence ID" value="CAG8530102.1"/>
    <property type="molecule type" value="Genomic_DNA"/>
</dbReference>
<feature type="repeat" description="WD" evidence="5">
    <location>
        <begin position="354"/>
        <end position="387"/>
    </location>
</feature>